<evidence type="ECO:0000256" key="2">
    <source>
        <dbReference type="ARBA" id="ARBA00023125"/>
    </source>
</evidence>
<dbReference type="PRINTS" id="PR00035">
    <property type="entry name" value="HTHGNTR"/>
</dbReference>
<dbReference type="Gene3D" id="1.10.10.10">
    <property type="entry name" value="Winged helix-like DNA-binding domain superfamily/Winged helix DNA-binding domain"/>
    <property type="match status" value="1"/>
</dbReference>
<evidence type="ECO:0000313" key="5">
    <source>
        <dbReference type="EMBL" id="MEC4723812.1"/>
    </source>
</evidence>
<dbReference type="PROSITE" id="PS50949">
    <property type="entry name" value="HTH_GNTR"/>
    <property type="match status" value="1"/>
</dbReference>
<evidence type="ECO:0000313" key="6">
    <source>
        <dbReference type="Proteomes" id="UP001352263"/>
    </source>
</evidence>
<evidence type="ECO:0000259" key="4">
    <source>
        <dbReference type="PROSITE" id="PS50949"/>
    </source>
</evidence>
<gene>
    <name evidence="5" type="ORF">RY831_32350</name>
</gene>
<evidence type="ECO:0000256" key="1">
    <source>
        <dbReference type="ARBA" id="ARBA00023015"/>
    </source>
</evidence>
<keyword evidence="2" id="KW-0238">DNA-binding</keyword>
<dbReference type="Gene3D" id="1.20.120.530">
    <property type="entry name" value="GntR ligand-binding domain-like"/>
    <property type="match status" value="1"/>
</dbReference>
<accession>A0ABU6JJE6</accession>
<dbReference type="SMART" id="SM00345">
    <property type="entry name" value="HTH_GNTR"/>
    <property type="match status" value="1"/>
</dbReference>
<dbReference type="SUPFAM" id="SSF48008">
    <property type="entry name" value="GntR ligand-binding domain-like"/>
    <property type="match status" value="1"/>
</dbReference>
<keyword evidence="3" id="KW-0804">Transcription</keyword>
<dbReference type="SUPFAM" id="SSF46785">
    <property type="entry name" value="Winged helix' DNA-binding domain"/>
    <property type="match status" value="1"/>
</dbReference>
<dbReference type="CDD" id="cd07377">
    <property type="entry name" value="WHTH_GntR"/>
    <property type="match status" value="1"/>
</dbReference>
<keyword evidence="6" id="KW-1185">Reference proteome</keyword>
<organism evidence="5 6">
    <name type="scientific">Noviherbaspirillum album</name>
    <dbReference type="NCBI Taxonomy" id="3080276"/>
    <lineage>
        <taxon>Bacteria</taxon>
        <taxon>Pseudomonadati</taxon>
        <taxon>Pseudomonadota</taxon>
        <taxon>Betaproteobacteria</taxon>
        <taxon>Burkholderiales</taxon>
        <taxon>Oxalobacteraceae</taxon>
        <taxon>Noviherbaspirillum</taxon>
    </lineage>
</organism>
<dbReference type="InterPro" id="IPR011711">
    <property type="entry name" value="GntR_C"/>
</dbReference>
<dbReference type="Pfam" id="PF00392">
    <property type="entry name" value="GntR"/>
    <property type="match status" value="1"/>
</dbReference>
<dbReference type="InterPro" id="IPR036390">
    <property type="entry name" value="WH_DNA-bd_sf"/>
</dbReference>
<dbReference type="InterPro" id="IPR008920">
    <property type="entry name" value="TF_FadR/GntR_C"/>
</dbReference>
<dbReference type="InterPro" id="IPR000524">
    <property type="entry name" value="Tscrpt_reg_HTH_GntR"/>
</dbReference>
<dbReference type="EMBL" id="JAWIIV010000081">
    <property type="protein sequence ID" value="MEC4723812.1"/>
    <property type="molecule type" value="Genomic_DNA"/>
</dbReference>
<dbReference type="Proteomes" id="UP001352263">
    <property type="component" value="Unassembled WGS sequence"/>
</dbReference>
<dbReference type="Pfam" id="PF07729">
    <property type="entry name" value="FCD"/>
    <property type="match status" value="1"/>
</dbReference>
<name>A0ABU6JJE6_9BURK</name>
<sequence>MMFGSIFRSIMDGELKEGERLPSEEALSEKYKVSRPTVREALARLRVGGLIVSRQGSGSYVGRPPNQPILKFAELESLSDIQRCYEFRLGIEGGAAEMAARMRDEKDLAQIEAAYDSLDRMIRMNAVGTEEDFAFHLSIAAASKNPLFHTVLSSIRNQTRFSIALSRNLSREKSVERQMMVQREHRAIVDAIIRQDGKAAREAMRAHLNQALKRMFYGESQQ</sequence>
<dbReference type="InterPro" id="IPR036388">
    <property type="entry name" value="WH-like_DNA-bd_sf"/>
</dbReference>
<keyword evidence="1" id="KW-0805">Transcription regulation</keyword>
<proteinExistence type="predicted"/>
<feature type="domain" description="HTH gntR-type" evidence="4">
    <location>
        <begin position="1"/>
        <end position="64"/>
    </location>
</feature>
<dbReference type="SMART" id="SM00895">
    <property type="entry name" value="FCD"/>
    <property type="match status" value="1"/>
</dbReference>
<dbReference type="PANTHER" id="PTHR43537">
    <property type="entry name" value="TRANSCRIPTIONAL REGULATOR, GNTR FAMILY"/>
    <property type="match status" value="1"/>
</dbReference>
<dbReference type="PANTHER" id="PTHR43537:SF5">
    <property type="entry name" value="UXU OPERON TRANSCRIPTIONAL REGULATOR"/>
    <property type="match status" value="1"/>
</dbReference>
<comment type="caution">
    <text evidence="5">The sequence shown here is derived from an EMBL/GenBank/DDBJ whole genome shotgun (WGS) entry which is preliminary data.</text>
</comment>
<protein>
    <submittedName>
        <fullName evidence="5">FadR/GntR family transcriptional regulator</fullName>
    </submittedName>
</protein>
<dbReference type="RefSeq" id="WP_326510414.1">
    <property type="nucleotide sequence ID" value="NZ_JAWIIV010000081.1"/>
</dbReference>
<reference evidence="5 6" key="1">
    <citation type="submission" date="2023-10" db="EMBL/GenBank/DDBJ databases">
        <title>Noviherbaspirillum sp. CPCC 100848 genome assembly.</title>
        <authorList>
            <person name="Li X.Y."/>
            <person name="Fang X.M."/>
        </authorList>
    </citation>
    <scope>NUCLEOTIDE SEQUENCE [LARGE SCALE GENOMIC DNA]</scope>
    <source>
        <strain evidence="5 6">CPCC 100848</strain>
    </source>
</reference>
<evidence type="ECO:0000256" key="3">
    <source>
        <dbReference type="ARBA" id="ARBA00023163"/>
    </source>
</evidence>